<organism evidence="3 4">
    <name type="scientific">Ditylenchus dipsaci</name>
    <dbReference type="NCBI Taxonomy" id="166011"/>
    <lineage>
        <taxon>Eukaryota</taxon>
        <taxon>Metazoa</taxon>
        <taxon>Ecdysozoa</taxon>
        <taxon>Nematoda</taxon>
        <taxon>Chromadorea</taxon>
        <taxon>Rhabditida</taxon>
        <taxon>Tylenchina</taxon>
        <taxon>Tylenchomorpha</taxon>
        <taxon>Sphaerularioidea</taxon>
        <taxon>Anguinidae</taxon>
        <taxon>Anguininae</taxon>
        <taxon>Ditylenchus</taxon>
    </lineage>
</organism>
<dbReference type="GO" id="GO:0001522">
    <property type="term" value="P:pseudouridine synthesis"/>
    <property type="evidence" value="ECO:0007669"/>
    <property type="project" value="InterPro"/>
</dbReference>
<dbReference type="InterPro" id="IPR020103">
    <property type="entry name" value="PsdUridine_synth_cat_dom_sf"/>
</dbReference>
<sequence>MKWSLNAREVQSFLNGFMCIYKPKDISLSSLKRVLITAISNQANELDDSEVPVIEMPIVEPYPKSQALVVVGTRKQLDYRLHPMMAGKMFRPEEFRLEELNYLEPSSSGVCLFGINDGCDSLEEIRDRAWTNEYALHGELGRETEDHKIRGREVAKAAFDHVKRHQICKLLSRIRMQYKKISFEFANVDLQSQDAFEIARRGAPRPRVLGSPLVYNCELKSFRTPNFHLSVQITGENDYFLRSFVHELGCSLGTLACTRRLRRSKQGPFSTDHALLDKHFSLVSILKNIQMCNKLVERAMKNNPDIVVFNRSEDEECGALVETFQLRDQLEQSPETEDCLIIPWGRSYI</sequence>
<comment type="similarity">
    <text evidence="1">Belongs to the pseudouridine synthase TruB family.</text>
</comment>
<dbReference type="GO" id="GO:0006396">
    <property type="term" value="P:RNA processing"/>
    <property type="evidence" value="ECO:0007669"/>
    <property type="project" value="InterPro"/>
</dbReference>
<dbReference type="WBParaSite" id="jg2394">
    <property type="protein sequence ID" value="jg2394"/>
    <property type="gene ID" value="jg2394"/>
</dbReference>
<evidence type="ECO:0000313" key="4">
    <source>
        <dbReference type="WBParaSite" id="jg2394"/>
    </source>
</evidence>
<dbReference type="InterPro" id="IPR002501">
    <property type="entry name" value="PsdUridine_synth_N"/>
</dbReference>
<evidence type="ECO:0000256" key="1">
    <source>
        <dbReference type="ARBA" id="ARBA00008999"/>
    </source>
</evidence>
<evidence type="ECO:0000259" key="2">
    <source>
        <dbReference type="Pfam" id="PF01509"/>
    </source>
</evidence>
<name>A0A915DWJ8_9BILA</name>
<dbReference type="GO" id="GO:0009982">
    <property type="term" value="F:pseudouridine synthase activity"/>
    <property type="evidence" value="ECO:0007669"/>
    <property type="project" value="InterPro"/>
</dbReference>
<dbReference type="Proteomes" id="UP000887574">
    <property type="component" value="Unplaced"/>
</dbReference>
<dbReference type="Pfam" id="PF01509">
    <property type="entry name" value="TruB_N"/>
    <property type="match status" value="1"/>
</dbReference>
<dbReference type="PANTHER" id="PTHR13195">
    <property type="entry name" value="PSEUDOURIDINE SYNTHASE-RELATED"/>
    <property type="match status" value="1"/>
</dbReference>
<dbReference type="SUPFAM" id="SSF55120">
    <property type="entry name" value="Pseudouridine synthase"/>
    <property type="match status" value="1"/>
</dbReference>
<dbReference type="Gene3D" id="3.30.2350.10">
    <property type="entry name" value="Pseudouridine synthase"/>
    <property type="match status" value="1"/>
</dbReference>
<reference evidence="4" key="1">
    <citation type="submission" date="2022-11" db="UniProtKB">
        <authorList>
            <consortium name="WormBaseParasite"/>
        </authorList>
    </citation>
    <scope>IDENTIFICATION</scope>
</reference>
<accession>A0A915DWJ8</accession>
<proteinExistence type="inferred from homology"/>
<evidence type="ECO:0000313" key="3">
    <source>
        <dbReference type="Proteomes" id="UP000887574"/>
    </source>
</evidence>
<dbReference type="InterPro" id="IPR039048">
    <property type="entry name" value="Trub2"/>
</dbReference>
<dbReference type="AlphaFoldDB" id="A0A915DWJ8"/>
<dbReference type="PANTHER" id="PTHR13195:SF0">
    <property type="entry name" value="PSEUDOURIDYLATE SYNTHASE TRUB2, MITOCHONDRIAL"/>
    <property type="match status" value="1"/>
</dbReference>
<keyword evidence="3" id="KW-1185">Reference proteome</keyword>
<feature type="domain" description="Pseudouridine synthase II N-terminal" evidence="2">
    <location>
        <begin position="103"/>
        <end position="233"/>
    </location>
</feature>
<dbReference type="GO" id="GO:0003723">
    <property type="term" value="F:RNA binding"/>
    <property type="evidence" value="ECO:0007669"/>
    <property type="project" value="InterPro"/>
</dbReference>
<protein>
    <submittedName>
        <fullName evidence="4">Pseudouridine synthase II N-terminal domain-containing protein</fullName>
    </submittedName>
</protein>